<feature type="domain" description="EAL" evidence="2">
    <location>
        <begin position="504"/>
        <end position="766"/>
    </location>
</feature>
<feature type="transmembrane region" description="Helical" evidence="1">
    <location>
        <begin position="239"/>
        <end position="259"/>
    </location>
</feature>
<feature type="transmembrane region" description="Helical" evidence="1">
    <location>
        <begin position="213"/>
        <end position="233"/>
    </location>
</feature>
<feature type="transmembrane region" description="Helical" evidence="1">
    <location>
        <begin position="119"/>
        <end position="138"/>
    </location>
</feature>
<evidence type="ECO:0000259" key="2">
    <source>
        <dbReference type="PROSITE" id="PS50883"/>
    </source>
</evidence>
<keyword evidence="5" id="KW-1185">Reference proteome</keyword>
<feature type="transmembrane region" description="Helical" evidence="1">
    <location>
        <begin position="184"/>
        <end position="206"/>
    </location>
</feature>
<dbReference type="CDD" id="cd01948">
    <property type="entry name" value="EAL"/>
    <property type="match status" value="1"/>
</dbReference>
<dbReference type="Gene3D" id="3.30.70.270">
    <property type="match status" value="1"/>
</dbReference>
<dbReference type="SMART" id="SM00052">
    <property type="entry name" value="EAL"/>
    <property type="match status" value="1"/>
</dbReference>
<evidence type="ECO:0000313" key="4">
    <source>
        <dbReference type="EMBL" id="MCM4084124.1"/>
    </source>
</evidence>
<dbReference type="RefSeq" id="WP_251803879.1">
    <property type="nucleotide sequence ID" value="NZ_JAMQOL010000070.1"/>
</dbReference>
<reference evidence="4 5" key="1">
    <citation type="submission" date="2022-06" db="EMBL/GenBank/DDBJ databases">
        <title>Actinoplanes abujensis sp. nov., isolated from Nigerian arid soil.</title>
        <authorList>
            <person name="Ding P."/>
        </authorList>
    </citation>
    <scope>NUCLEOTIDE SEQUENCE [LARGE SCALE GENOMIC DNA]</scope>
    <source>
        <strain evidence="5">TRM88002</strain>
    </source>
</reference>
<organism evidence="4 5">
    <name type="scientific">Paractinoplanes hotanensis</name>
    <dbReference type="NCBI Taxonomy" id="2906497"/>
    <lineage>
        <taxon>Bacteria</taxon>
        <taxon>Bacillati</taxon>
        <taxon>Actinomycetota</taxon>
        <taxon>Actinomycetes</taxon>
        <taxon>Micromonosporales</taxon>
        <taxon>Micromonosporaceae</taxon>
        <taxon>Paractinoplanes</taxon>
    </lineage>
</organism>
<dbReference type="Pfam" id="PF00563">
    <property type="entry name" value="EAL"/>
    <property type="match status" value="1"/>
</dbReference>
<sequence>MRIPTMPRGAADSVEVTIDQRAPLRFVLAAVVVTLTGVFWFLTRLGPDAIAYLFSPLGGVATVGAIVAVLRGARLEPAGRRFWRLMLAGSVGLTVGYAWFAIIAFQISPVLPDMPYSTAALAGAGLLASMWAVVRVPVGVSGAAARRKQLVDRAIAFVGGGSVIWMFGLVPMATAADRWTTQSLVITGLACVVGLGAVVKVSYVVGGPVDRRALRLIASAGLLSGGIALLSLYGDRGALLAQAVVMPAAFLLVAGAALQQGRSAGTRSRPINVWLPYLSMIAIDASLLGVLRGGLTWQDRVVVVAVVVLTALIAVRQLTATRENRRLLDEKRATEERLRHDSSHDGLTGLANRSLFRERVLAAMAAGEATVLLVDLDDFKAVNDSLGHDVGDELLVAVAATLKDVVGPHGLAARLGGDEFAVLLTRPNPLGETVADRLFDALCAPIGGHRLLTHASIGIATAAPGIELDELLRQADLAMYAAKQRGKGNRVRFHDGMEEPVLAHARLGGDLRRALDAGEFRVHYQPIVALGEGTVIGVEALVRWDHPTRGLLPPAEFIPAAEATGLIVPLGRFVLREACRQAAAWLAEFGPDALQKVAPNVSVRQLHDPDFVEDVRIALAETGLPADRLVLELTESAVLRGQQVSRALHELHAMGVRLALDDFGTGESSLSLLRSFPASIIKLDKSFVDGIELDEPGSPAAGARQAVAHAVAQLAGALGLDTVAEGIESQEQADRLRLLGYTLGQGYHMARPMPAERMTEMLSRRSERIGAGA</sequence>
<dbReference type="PANTHER" id="PTHR44757">
    <property type="entry name" value="DIGUANYLATE CYCLASE DGCP"/>
    <property type="match status" value="1"/>
</dbReference>
<accession>A0ABT0YFV1</accession>
<dbReference type="EMBL" id="JAMQOL010000070">
    <property type="protein sequence ID" value="MCM4084124.1"/>
    <property type="molecule type" value="Genomic_DNA"/>
</dbReference>
<keyword evidence="1" id="KW-0472">Membrane</keyword>
<feature type="domain" description="GGDEF" evidence="3">
    <location>
        <begin position="367"/>
        <end position="495"/>
    </location>
</feature>
<dbReference type="SMART" id="SM00267">
    <property type="entry name" value="GGDEF"/>
    <property type="match status" value="1"/>
</dbReference>
<dbReference type="InterPro" id="IPR043128">
    <property type="entry name" value="Rev_trsase/Diguanyl_cyclase"/>
</dbReference>
<dbReference type="SUPFAM" id="SSF141868">
    <property type="entry name" value="EAL domain-like"/>
    <property type="match status" value="1"/>
</dbReference>
<dbReference type="InterPro" id="IPR029787">
    <property type="entry name" value="Nucleotide_cyclase"/>
</dbReference>
<dbReference type="Proteomes" id="UP001523216">
    <property type="component" value="Unassembled WGS sequence"/>
</dbReference>
<dbReference type="InterPro" id="IPR000160">
    <property type="entry name" value="GGDEF_dom"/>
</dbReference>
<feature type="transmembrane region" description="Helical" evidence="1">
    <location>
        <begin position="150"/>
        <end position="172"/>
    </location>
</feature>
<dbReference type="Gene3D" id="3.20.20.450">
    <property type="entry name" value="EAL domain"/>
    <property type="match status" value="1"/>
</dbReference>
<evidence type="ECO:0000256" key="1">
    <source>
        <dbReference type="SAM" id="Phobius"/>
    </source>
</evidence>
<feature type="transmembrane region" description="Helical" evidence="1">
    <location>
        <begin position="26"/>
        <end position="43"/>
    </location>
</feature>
<evidence type="ECO:0000313" key="5">
    <source>
        <dbReference type="Proteomes" id="UP001523216"/>
    </source>
</evidence>
<dbReference type="InterPro" id="IPR052155">
    <property type="entry name" value="Biofilm_reg_signaling"/>
</dbReference>
<feature type="transmembrane region" description="Helical" evidence="1">
    <location>
        <begin position="82"/>
        <end position="107"/>
    </location>
</feature>
<keyword evidence="1" id="KW-0812">Transmembrane</keyword>
<dbReference type="PROSITE" id="PS50883">
    <property type="entry name" value="EAL"/>
    <property type="match status" value="1"/>
</dbReference>
<dbReference type="InterPro" id="IPR035919">
    <property type="entry name" value="EAL_sf"/>
</dbReference>
<gene>
    <name evidence="4" type="ORF">LXN57_41935</name>
</gene>
<dbReference type="CDD" id="cd01949">
    <property type="entry name" value="GGDEF"/>
    <property type="match status" value="1"/>
</dbReference>
<dbReference type="NCBIfam" id="TIGR00254">
    <property type="entry name" value="GGDEF"/>
    <property type="match status" value="1"/>
</dbReference>
<feature type="transmembrane region" description="Helical" evidence="1">
    <location>
        <begin position="297"/>
        <end position="315"/>
    </location>
</feature>
<dbReference type="Pfam" id="PF00990">
    <property type="entry name" value="GGDEF"/>
    <property type="match status" value="1"/>
</dbReference>
<dbReference type="PROSITE" id="PS50887">
    <property type="entry name" value="GGDEF"/>
    <property type="match status" value="1"/>
</dbReference>
<name>A0ABT0YFV1_9ACTN</name>
<dbReference type="PANTHER" id="PTHR44757:SF2">
    <property type="entry name" value="BIOFILM ARCHITECTURE MAINTENANCE PROTEIN MBAA"/>
    <property type="match status" value="1"/>
</dbReference>
<dbReference type="InterPro" id="IPR001633">
    <property type="entry name" value="EAL_dom"/>
</dbReference>
<protein>
    <submittedName>
        <fullName evidence="4">EAL domain-containing protein</fullName>
    </submittedName>
</protein>
<evidence type="ECO:0000259" key="3">
    <source>
        <dbReference type="PROSITE" id="PS50887"/>
    </source>
</evidence>
<dbReference type="SUPFAM" id="SSF55073">
    <property type="entry name" value="Nucleotide cyclase"/>
    <property type="match status" value="1"/>
</dbReference>
<proteinExistence type="predicted"/>
<feature type="transmembrane region" description="Helical" evidence="1">
    <location>
        <begin position="49"/>
        <end position="70"/>
    </location>
</feature>
<comment type="caution">
    <text evidence="4">The sequence shown here is derived from an EMBL/GenBank/DDBJ whole genome shotgun (WGS) entry which is preliminary data.</text>
</comment>
<keyword evidence="1" id="KW-1133">Transmembrane helix</keyword>